<proteinExistence type="predicted"/>
<evidence type="ECO:0000256" key="1">
    <source>
        <dbReference type="SAM" id="MobiDB-lite"/>
    </source>
</evidence>
<feature type="region of interest" description="Disordered" evidence="1">
    <location>
        <begin position="1"/>
        <end position="53"/>
    </location>
</feature>
<sequence length="99" mass="11016">MRVALRMMANSMSQQRARMDVFTPRDAKQKRALGADSASGTHSQQRASSRGCPLVHPWDPHSLADMRPAGVEPCLDIFVPTWRLDVGSCHLNGTERSRN</sequence>
<organism evidence="2 3">
    <name type="scientific">Verticillium longisporum</name>
    <name type="common">Verticillium dahliae var. longisporum</name>
    <dbReference type="NCBI Taxonomy" id="100787"/>
    <lineage>
        <taxon>Eukaryota</taxon>
        <taxon>Fungi</taxon>
        <taxon>Dikarya</taxon>
        <taxon>Ascomycota</taxon>
        <taxon>Pezizomycotina</taxon>
        <taxon>Sordariomycetes</taxon>
        <taxon>Hypocreomycetidae</taxon>
        <taxon>Glomerellales</taxon>
        <taxon>Plectosphaerellaceae</taxon>
        <taxon>Verticillium</taxon>
    </lineage>
</organism>
<feature type="compositionally biased region" description="Basic and acidic residues" evidence="1">
    <location>
        <begin position="17"/>
        <end position="29"/>
    </location>
</feature>
<name>A0A0G4KEK7_VERLO</name>
<gene>
    <name evidence="2" type="ORF">BN1723_000164</name>
</gene>
<reference evidence="3" key="1">
    <citation type="submission" date="2015-05" db="EMBL/GenBank/DDBJ databases">
        <authorList>
            <person name="Fogelqvist Johan"/>
        </authorList>
    </citation>
    <scope>NUCLEOTIDE SEQUENCE [LARGE SCALE GENOMIC DNA]</scope>
</reference>
<accession>A0A0G4KEK7</accession>
<dbReference type="Proteomes" id="UP000045706">
    <property type="component" value="Unassembled WGS sequence"/>
</dbReference>
<feature type="compositionally biased region" description="Polar residues" evidence="1">
    <location>
        <begin position="38"/>
        <end position="48"/>
    </location>
</feature>
<evidence type="ECO:0000313" key="2">
    <source>
        <dbReference type="EMBL" id="CRJ86664.1"/>
    </source>
</evidence>
<evidence type="ECO:0000313" key="3">
    <source>
        <dbReference type="Proteomes" id="UP000045706"/>
    </source>
</evidence>
<protein>
    <submittedName>
        <fullName evidence="2">Uncharacterized protein</fullName>
    </submittedName>
</protein>
<dbReference type="AlphaFoldDB" id="A0A0G4KEK7"/>
<dbReference type="EMBL" id="CVQI01000001">
    <property type="protein sequence ID" value="CRJ86664.1"/>
    <property type="molecule type" value="Genomic_DNA"/>
</dbReference>